<dbReference type="Gene3D" id="1.25.40.10">
    <property type="entry name" value="Tetratricopeptide repeat domain"/>
    <property type="match status" value="1"/>
</dbReference>
<dbReference type="PROSITE" id="PS51257">
    <property type="entry name" value="PROKAR_LIPOPROTEIN"/>
    <property type="match status" value="1"/>
</dbReference>
<dbReference type="InterPro" id="IPR011990">
    <property type="entry name" value="TPR-like_helical_dom_sf"/>
</dbReference>
<dbReference type="PANTHER" id="PTHR11102:SF160">
    <property type="entry name" value="ERAD-ASSOCIATED E3 UBIQUITIN-PROTEIN LIGASE COMPONENT HRD3"/>
    <property type="match status" value="1"/>
</dbReference>
<reference evidence="3" key="1">
    <citation type="journal article" date="2019" name="Int. J. Syst. Evol. Microbiol.">
        <title>The Global Catalogue of Microorganisms (GCM) 10K type strain sequencing project: providing services to taxonomists for standard genome sequencing and annotation.</title>
        <authorList>
            <consortium name="The Broad Institute Genomics Platform"/>
            <consortium name="The Broad Institute Genome Sequencing Center for Infectious Disease"/>
            <person name="Wu L."/>
            <person name="Ma J."/>
        </authorList>
    </citation>
    <scope>NUCLEOTIDE SEQUENCE [LARGE SCALE GENOMIC DNA]</scope>
    <source>
        <strain evidence="3">CCUG 54518</strain>
    </source>
</reference>
<dbReference type="EMBL" id="JBHTBX010000009">
    <property type="protein sequence ID" value="MFC7435603.1"/>
    <property type="molecule type" value="Genomic_DNA"/>
</dbReference>
<feature type="chain" id="PRO_5045850629" evidence="1">
    <location>
        <begin position="23"/>
        <end position="200"/>
    </location>
</feature>
<dbReference type="SMART" id="SM00671">
    <property type="entry name" value="SEL1"/>
    <property type="match status" value="2"/>
</dbReference>
<keyword evidence="1" id="KW-0732">Signal</keyword>
<gene>
    <name evidence="2" type="ORF">ACFQNJ_13895</name>
</gene>
<proteinExistence type="predicted"/>
<name>A0ABW2RBX7_9BURK</name>
<dbReference type="InterPro" id="IPR050767">
    <property type="entry name" value="Sel1_AlgK"/>
</dbReference>
<keyword evidence="3" id="KW-1185">Reference proteome</keyword>
<sequence length="200" mass="22122">MRAVISSASVAMILLAGCAAQAPEAQITKPADTIRICDDSGCSDRPRSSATFQGTPTDPEAERRLAALTALGEKDAKAAYDLGLRFLRGDGVDRNSYQAIQWMRKAGDRGHVEAQYALGRIYLLGFEEMGPDPAEAEVWLTMAAGKGHKGAKKLLPDAAAAKKDERRLYQVREAERKSWSVWYTSTPYYWTWGNSGWYQR</sequence>
<dbReference type="RefSeq" id="WP_382258554.1">
    <property type="nucleotide sequence ID" value="NZ_JBHTBX010000009.1"/>
</dbReference>
<evidence type="ECO:0000313" key="3">
    <source>
        <dbReference type="Proteomes" id="UP001596495"/>
    </source>
</evidence>
<comment type="caution">
    <text evidence="2">The sequence shown here is derived from an EMBL/GenBank/DDBJ whole genome shotgun (WGS) entry which is preliminary data.</text>
</comment>
<protein>
    <submittedName>
        <fullName evidence="2">Tetratricopeptide repeat protein</fullName>
    </submittedName>
</protein>
<accession>A0ABW2RBX7</accession>
<dbReference type="SUPFAM" id="SSF81901">
    <property type="entry name" value="HCP-like"/>
    <property type="match status" value="1"/>
</dbReference>
<dbReference type="Pfam" id="PF08238">
    <property type="entry name" value="Sel1"/>
    <property type="match status" value="2"/>
</dbReference>
<dbReference type="InterPro" id="IPR006597">
    <property type="entry name" value="Sel1-like"/>
</dbReference>
<evidence type="ECO:0000256" key="1">
    <source>
        <dbReference type="SAM" id="SignalP"/>
    </source>
</evidence>
<feature type="signal peptide" evidence="1">
    <location>
        <begin position="1"/>
        <end position="22"/>
    </location>
</feature>
<dbReference type="PANTHER" id="PTHR11102">
    <property type="entry name" value="SEL-1-LIKE PROTEIN"/>
    <property type="match status" value="1"/>
</dbReference>
<evidence type="ECO:0000313" key="2">
    <source>
        <dbReference type="EMBL" id="MFC7435603.1"/>
    </source>
</evidence>
<dbReference type="Proteomes" id="UP001596495">
    <property type="component" value="Unassembled WGS sequence"/>
</dbReference>
<organism evidence="2 3">
    <name type="scientific">Hydrogenophaga bisanensis</name>
    <dbReference type="NCBI Taxonomy" id="439611"/>
    <lineage>
        <taxon>Bacteria</taxon>
        <taxon>Pseudomonadati</taxon>
        <taxon>Pseudomonadota</taxon>
        <taxon>Betaproteobacteria</taxon>
        <taxon>Burkholderiales</taxon>
        <taxon>Comamonadaceae</taxon>
        <taxon>Hydrogenophaga</taxon>
    </lineage>
</organism>